<keyword evidence="3" id="KW-0812">Transmembrane</keyword>
<dbReference type="InterPro" id="IPR007735">
    <property type="entry name" value="Pecanex_C"/>
</dbReference>
<dbReference type="Proteomes" id="UP000823941">
    <property type="component" value="Chromosome 18"/>
</dbReference>
<evidence type="ECO:0000313" key="9">
    <source>
        <dbReference type="EMBL" id="KAG7302337.1"/>
    </source>
</evidence>
<dbReference type="PANTHER" id="PTHR12372">
    <property type="entry name" value="PECANEX"/>
    <property type="match status" value="1"/>
</dbReference>
<comment type="caution">
    <text evidence="9">The sequence shown here is derived from an EMBL/GenBank/DDBJ whole genome shotgun (WGS) entry which is preliminary data.</text>
</comment>
<evidence type="ECO:0000256" key="5">
    <source>
        <dbReference type="ARBA" id="ARBA00023136"/>
    </source>
</evidence>
<evidence type="ECO:0000256" key="6">
    <source>
        <dbReference type="RuleBase" id="RU367089"/>
    </source>
</evidence>
<gene>
    <name evidence="9" type="ORF">JYU34_013837</name>
</gene>
<name>A0ABQ7QAS5_PLUXY</name>
<comment type="subcellular location">
    <subcellularLocation>
        <location evidence="1 6">Membrane</location>
        <topology evidence="1 6">Multi-pass membrane protein</topology>
    </subcellularLocation>
</comment>
<proteinExistence type="inferred from homology"/>
<evidence type="ECO:0000259" key="8">
    <source>
        <dbReference type="Pfam" id="PF05041"/>
    </source>
</evidence>
<organism evidence="9 10">
    <name type="scientific">Plutella xylostella</name>
    <name type="common">Diamondback moth</name>
    <name type="synonym">Plutella maculipennis</name>
    <dbReference type="NCBI Taxonomy" id="51655"/>
    <lineage>
        <taxon>Eukaryota</taxon>
        <taxon>Metazoa</taxon>
        <taxon>Ecdysozoa</taxon>
        <taxon>Arthropoda</taxon>
        <taxon>Hexapoda</taxon>
        <taxon>Insecta</taxon>
        <taxon>Pterygota</taxon>
        <taxon>Neoptera</taxon>
        <taxon>Endopterygota</taxon>
        <taxon>Lepidoptera</taxon>
        <taxon>Glossata</taxon>
        <taxon>Ditrysia</taxon>
        <taxon>Yponomeutoidea</taxon>
        <taxon>Plutellidae</taxon>
        <taxon>Plutella</taxon>
    </lineage>
</organism>
<reference evidence="9 10" key="1">
    <citation type="submission" date="2021-06" db="EMBL/GenBank/DDBJ databases">
        <title>A haploid diamondback moth (Plutella xylostella L.) genome assembly resolves 31 chromosomes and identifies a diamide resistance mutation.</title>
        <authorList>
            <person name="Ward C.M."/>
            <person name="Perry K.D."/>
            <person name="Baker G."/>
            <person name="Powis K."/>
            <person name="Heckel D.G."/>
            <person name="Baxter S.W."/>
        </authorList>
    </citation>
    <scope>NUCLEOTIDE SEQUENCE [LARGE SCALE GENOMIC DNA]</scope>
    <source>
        <strain evidence="9 10">LV</strain>
        <tissue evidence="9">Single pupa</tissue>
    </source>
</reference>
<keyword evidence="5" id="KW-0472">Membrane</keyword>
<evidence type="ECO:0000313" key="10">
    <source>
        <dbReference type="Proteomes" id="UP000823941"/>
    </source>
</evidence>
<accession>A0ABQ7QAS5</accession>
<protein>
    <recommendedName>
        <fullName evidence="6">Pecanex-like protein</fullName>
    </recommendedName>
</protein>
<evidence type="ECO:0000256" key="3">
    <source>
        <dbReference type="ARBA" id="ARBA00022692"/>
    </source>
</evidence>
<dbReference type="EMBL" id="JAHIBW010000018">
    <property type="protein sequence ID" value="KAG7302337.1"/>
    <property type="molecule type" value="Genomic_DNA"/>
</dbReference>
<feature type="region of interest" description="Disordered" evidence="7">
    <location>
        <begin position="429"/>
        <end position="469"/>
    </location>
</feature>
<evidence type="ECO:0000256" key="4">
    <source>
        <dbReference type="ARBA" id="ARBA00022989"/>
    </source>
</evidence>
<comment type="similarity">
    <text evidence="2 6">Belongs to the pecanex family.</text>
</comment>
<sequence length="469" mass="52464">MHVDIIISGINNVHVFDTDGVCSNWWCNGRVLSPSAMFSLRWLAWQLACSKYVLEGYSVSDNSAVSMLQVFDFRKVLLTYYVKSIIYYTIQSPKLEEWLSCPAIVEALRPAAERNFVDLDPIFNVNLDEDYDFRAAGVTRNRFCAIYHEWILHCCGRRGGGGRRRGGRDSPLVTLCFALSLVGRRALAAARHLSASSVEFFLYGLHALFKGDFRITCARDEWVFADVALLRAVLVPAVRMALKLHQDHFMFPEEYSSCSALHGAITLHSSRLVICHEAAPAWRAHVLRGADHLLALRHVMEEGNDDYKIIMLNKRQLGFRVIKLNRECVRGLWAGQQQELVYLRNRNPERGSIQNAKQALRNIINSSCDQPIGYPIYVSPLTTSYAETSPALLTLTGGAVTAASIRDHAKALWTRIRRRCGEGCSSGEACPSAAEAGVRAPPRPASTLPSRDQSELEPDNPIPNHLLHS</sequence>
<dbReference type="PANTHER" id="PTHR12372:SF7">
    <property type="entry name" value="PROTEIN PECANEX"/>
    <property type="match status" value="1"/>
</dbReference>
<dbReference type="Pfam" id="PF05041">
    <property type="entry name" value="Pecanex_C"/>
    <property type="match status" value="1"/>
</dbReference>
<evidence type="ECO:0000256" key="2">
    <source>
        <dbReference type="ARBA" id="ARBA00010170"/>
    </source>
</evidence>
<keyword evidence="4" id="KW-1133">Transmembrane helix</keyword>
<keyword evidence="10" id="KW-1185">Reference proteome</keyword>
<feature type="domain" description="Pecanex C-terminal" evidence="8">
    <location>
        <begin position="168"/>
        <end position="389"/>
    </location>
</feature>
<evidence type="ECO:0000256" key="1">
    <source>
        <dbReference type="ARBA" id="ARBA00004141"/>
    </source>
</evidence>
<evidence type="ECO:0000256" key="7">
    <source>
        <dbReference type="SAM" id="MobiDB-lite"/>
    </source>
</evidence>
<dbReference type="InterPro" id="IPR039797">
    <property type="entry name" value="Pecanex"/>
</dbReference>